<dbReference type="FunFam" id="3.30.200.20:FF:000106">
    <property type="entry name" value="serine/threonine-protein kinase TBK1 isoform X1"/>
    <property type="match status" value="1"/>
</dbReference>
<evidence type="ECO:0000256" key="2">
    <source>
        <dbReference type="ARBA" id="ARBA00022490"/>
    </source>
</evidence>
<dbReference type="GO" id="GO:0004674">
    <property type="term" value="F:protein serine/threonine kinase activity"/>
    <property type="evidence" value="ECO:0007669"/>
    <property type="project" value="UniProtKB-KW"/>
</dbReference>
<evidence type="ECO:0000313" key="11">
    <source>
        <dbReference type="Proteomes" id="UP000762676"/>
    </source>
</evidence>
<evidence type="ECO:0000313" key="10">
    <source>
        <dbReference type="EMBL" id="GFR66560.1"/>
    </source>
</evidence>
<protein>
    <submittedName>
        <fullName evidence="10">Serine/threonine-protein kinase TBK1</fullName>
    </submittedName>
</protein>
<dbReference type="SUPFAM" id="SSF56112">
    <property type="entry name" value="Protein kinase-like (PK-like)"/>
    <property type="match status" value="1"/>
</dbReference>
<evidence type="ECO:0000256" key="8">
    <source>
        <dbReference type="PROSITE-ProRule" id="PRU10141"/>
    </source>
</evidence>
<dbReference type="PROSITE" id="PS00107">
    <property type="entry name" value="PROTEIN_KINASE_ATP"/>
    <property type="match status" value="1"/>
</dbReference>
<evidence type="ECO:0000256" key="4">
    <source>
        <dbReference type="ARBA" id="ARBA00022679"/>
    </source>
</evidence>
<organism evidence="10 11">
    <name type="scientific">Elysia marginata</name>
    <dbReference type="NCBI Taxonomy" id="1093978"/>
    <lineage>
        <taxon>Eukaryota</taxon>
        <taxon>Metazoa</taxon>
        <taxon>Spiralia</taxon>
        <taxon>Lophotrochozoa</taxon>
        <taxon>Mollusca</taxon>
        <taxon>Gastropoda</taxon>
        <taxon>Heterobranchia</taxon>
        <taxon>Euthyneura</taxon>
        <taxon>Panpulmonata</taxon>
        <taxon>Sacoglossa</taxon>
        <taxon>Placobranchoidea</taxon>
        <taxon>Plakobranchidae</taxon>
        <taxon>Elysia</taxon>
    </lineage>
</organism>
<dbReference type="Gene3D" id="3.30.200.20">
    <property type="entry name" value="Phosphorylase Kinase, domain 1"/>
    <property type="match status" value="1"/>
</dbReference>
<dbReference type="GO" id="GO:0005524">
    <property type="term" value="F:ATP binding"/>
    <property type="evidence" value="ECO:0007669"/>
    <property type="project" value="UniProtKB-UniRule"/>
</dbReference>
<keyword evidence="5 8" id="KW-0547">Nucleotide-binding</keyword>
<evidence type="ECO:0000256" key="6">
    <source>
        <dbReference type="ARBA" id="ARBA00022777"/>
    </source>
</evidence>
<dbReference type="InterPro" id="IPR017441">
    <property type="entry name" value="Protein_kinase_ATP_BS"/>
</dbReference>
<proteinExistence type="predicted"/>
<feature type="binding site" evidence="8">
    <location>
        <position position="45"/>
    </location>
    <ligand>
        <name>ATP</name>
        <dbReference type="ChEBI" id="CHEBI:30616"/>
    </ligand>
</feature>
<dbReference type="PANTHER" id="PTHR22969">
    <property type="entry name" value="IKB KINASE"/>
    <property type="match status" value="1"/>
</dbReference>
<dbReference type="InterPro" id="IPR000719">
    <property type="entry name" value="Prot_kinase_dom"/>
</dbReference>
<evidence type="ECO:0000256" key="5">
    <source>
        <dbReference type="ARBA" id="ARBA00022741"/>
    </source>
</evidence>
<dbReference type="Pfam" id="PF00069">
    <property type="entry name" value="Pkinase"/>
    <property type="match status" value="1"/>
</dbReference>
<dbReference type="InterPro" id="IPR011009">
    <property type="entry name" value="Kinase-like_dom_sf"/>
</dbReference>
<dbReference type="Proteomes" id="UP000762676">
    <property type="component" value="Unassembled WGS sequence"/>
</dbReference>
<sequence length="94" mass="10728">MSSGSNNIRGSRSFVWDVSKLLGHGATSSVYMGRNKNTGDEVAVKVFNKQSYYRPDNVQMREFDVMQKLSHDNIVKLLAIEEEVRLSHIVLKRN</sequence>
<evidence type="ECO:0000256" key="7">
    <source>
        <dbReference type="ARBA" id="ARBA00022840"/>
    </source>
</evidence>
<feature type="domain" description="Protein kinase" evidence="9">
    <location>
        <begin position="16"/>
        <end position="94"/>
    </location>
</feature>
<dbReference type="PROSITE" id="PS50011">
    <property type="entry name" value="PROTEIN_KINASE_DOM"/>
    <property type="match status" value="1"/>
</dbReference>
<dbReference type="GO" id="GO:0005737">
    <property type="term" value="C:cytoplasm"/>
    <property type="evidence" value="ECO:0007669"/>
    <property type="project" value="UniProtKB-SubCell"/>
</dbReference>
<gene>
    <name evidence="10" type="ORF">ElyMa_003685600</name>
</gene>
<evidence type="ECO:0000259" key="9">
    <source>
        <dbReference type="PROSITE" id="PS50011"/>
    </source>
</evidence>
<keyword evidence="4" id="KW-0808">Transferase</keyword>
<keyword evidence="2" id="KW-0963">Cytoplasm</keyword>
<name>A0AAV4F2A8_9GAST</name>
<accession>A0AAV4F2A8</accession>
<keyword evidence="7 8" id="KW-0067">ATP-binding</keyword>
<dbReference type="AlphaFoldDB" id="A0AAV4F2A8"/>
<dbReference type="PANTHER" id="PTHR22969:SF15">
    <property type="entry name" value="FI05319P"/>
    <property type="match status" value="1"/>
</dbReference>
<dbReference type="EMBL" id="BMAT01007547">
    <property type="protein sequence ID" value="GFR66560.1"/>
    <property type="molecule type" value="Genomic_DNA"/>
</dbReference>
<keyword evidence="6 10" id="KW-0418">Kinase</keyword>
<evidence type="ECO:0000256" key="1">
    <source>
        <dbReference type="ARBA" id="ARBA00004496"/>
    </source>
</evidence>
<dbReference type="InterPro" id="IPR051180">
    <property type="entry name" value="IKK"/>
</dbReference>
<keyword evidence="11" id="KW-1185">Reference proteome</keyword>
<reference evidence="10 11" key="1">
    <citation type="journal article" date="2021" name="Elife">
        <title>Chloroplast acquisition without the gene transfer in kleptoplastic sea slugs, Plakobranchus ocellatus.</title>
        <authorList>
            <person name="Maeda T."/>
            <person name="Takahashi S."/>
            <person name="Yoshida T."/>
            <person name="Shimamura S."/>
            <person name="Takaki Y."/>
            <person name="Nagai Y."/>
            <person name="Toyoda A."/>
            <person name="Suzuki Y."/>
            <person name="Arimoto A."/>
            <person name="Ishii H."/>
            <person name="Satoh N."/>
            <person name="Nishiyama T."/>
            <person name="Hasebe M."/>
            <person name="Maruyama T."/>
            <person name="Minagawa J."/>
            <person name="Obokata J."/>
            <person name="Shigenobu S."/>
        </authorList>
    </citation>
    <scope>NUCLEOTIDE SEQUENCE [LARGE SCALE GENOMIC DNA]</scope>
</reference>
<comment type="subcellular location">
    <subcellularLocation>
        <location evidence="1">Cytoplasm</location>
    </subcellularLocation>
</comment>
<comment type="caution">
    <text evidence="10">The sequence shown here is derived from an EMBL/GenBank/DDBJ whole genome shotgun (WGS) entry which is preliminary data.</text>
</comment>
<evidence type="ECO:0000256" key="3">
    <source>
        <dbReference type="ARBA" id="ARBA00022527"/>
    </source>
</evidence>
<keyword evidence="3" id="KW-0723">Serine/threonine-protein kinase</keyword>